<dbReference type="Proteomes" id="UP000250266">
    <property type="component" value="Unassembled WGS sequence"/>
</dbReference>
<evidence type="ECO:0000256" key="1">
    <source>
        <dbReference type="ARBA" id="ARBA00010254"/>
    </source>
</evidence>
<evidence type="ECO:0000313" key="6">
    <source>
        <dbReference type="Proteomes" id="UP000250266"/>
    </source>
</evidence>
<dbReference type="AlphaFoldDB" id="A0A8E2E3K3"/>
<feature type="compositionally biased region" description="Basic and acidic residues" evidence="4">
    <location>
        <begin position="126"/>
        <end position="139"/>
    </location>
</feature>
<protein>
    <submittedName>
        <fullName evidence="5">Nucleic acid-binding protein</fullName>
    </submittedName>
</protein>
<organism evidence="5 6">
    <name type="scientific">Lepidopterella palustris CBS 459.81</name>
    <dbReference type="NCBI Taxonomy" id="1314670"/>
    <lineage>
        <taxon>Eukaryota</taxon>
        <taxon>Fungi</taxon>
        <taxon>Dikarya</taxon>
        <taxon>Ascomycota</taxon>
        <taxon>Pezizomycotina</taxon>
        <taxon>Dothideomycetes</taxon>
        <taxon>Pleosporomycetidae</taxon>
        <taxon>Mytilinidiales</taxon>
        <taxon>Argynnaceae</taxon>
        <taxon>Lepidopterella</taxon>
    </lineage>
</organism>
<gene>
    <name evidence="5" type="ORF">K432DRAFT_360168</name>
</gene>
<reference evidence="5 6" key="1">
    <citation type="journal article" date="2016" name="Nat. Commun.">
        <title>Ectomycorrhizal ecology is imprinted in the genome of the dominant symbiotic fungus Cenococcum geophilum.</title>
        <authorList>
            <consortium name="DOE Joint Genome Institute"/>
            <person name="Peter M."/>
            <person name="Kohler A."/>
            <person name="Ohm R.A."/>
            <person name="Kuo A."/>
            <person name="Krutzmann J."/>
            <person name="Morin E."/>
            <person name="Arend M."/>
            <person name="Barry K.W."/>
            <person name="Binder M."/>
            <person name="Choi C."/>
            <person name="Clum A."/>
            <person name="Copeland A."/>
            <person name="Grisel N."/>
            <person name="Haridas S."/>
            <person name="Kipfer T."/>
            <person name="LaButti K."/>
            <person name="Lindquist E."/>
            <person name="Lipzen A."/>
            <person name="Maire R."/>
            <person name="Meier B."/>
            <person name="Mihaltcheva S."/>
            <person name="Molinier V."/>
            <person name="Murat C."/>
            <person name="Poggeler S."/>
            <person name="Quandt C.A."/>
            <person name="Sperisen C."/>
            <person name="Tritt A."/>
            <person name="Tisserant E."/>
            <person name="Crous P.W."/>
            <person name="Henrissat B."/>
            <person name="Nehls U."/>
            <person name="Egli S."/>
            <person name="Spatafora J.W."/>
            <person name="Grigoriev I.V."/>
            <person name="Martin F.M."/>
        </authorList>
    </citation>
    <scope>NUCLEOTIDE SEQUENCE [LARGE SCALE GENOMIC DNA]</scope>
    <source>
        <strain evidence="5 6">CBS 459.81</strain>
    </source>
</reference>
<sequence>MSAPLASSKTIGVVVSAGKMAKAVRVRIAKQEWNKQIRKHFPSSTTYLVSDPNSSLREGDVVQIASGWRSSKNIRHVVSSIVAPFGPPISERPPVPTAAELLAERQRLRMEKDVRQASRGRLASKRRVEEAKAEGREVPSLEVASARIRALEAAERERQSKGQGVKKDRGVLSEKEKRRVERGS</sequence>
<evidence type="ECO:0000256" key="3">
    <source>
        <dbReference type="ARBA" id="ARBA00023274"/>
    </source>
</evidence>
<comment type="similarity">
    <text evidence="1">Belongs to the universal ribosomal protein uS17 family.</text>
</comment>
<keyword evidence="3" id="KW-0687">Ribonucleoprotein</keyword>
<name>A0A8E2E3K3_9PEZI</name>
<dbReference type="Pfam" id="PF00366">
    <property type="entry name" value="Ribosomal_S17"/>
    <property type="match status" value="1"/>
</dbReference>
<dbReference type="InterPro" id="IPR000266">
    <property type="entry name" value="Ribosomal_uS17"/>
</dbReference>
<dbReference type="GO" id="GO:0003735">
    <property type="term" value="F:structural constituent of ribosome"/>
    <property type="evidence" value="ECO:0007669"/>
    <property type="project" value="InterPro"/>
</dbReference>
<dbReference type="GO" id="GO:1990904">
    <property type="term" value="C:ribonucleoprotein complex"/>
    <property type="evidence" value="ECO:0007669"/>
    <property type="project" value="UniProtKB-KW"/>
</dbReference>
<dbReference type="InterPro" id="IPR012340">
    <property type="entry name" value="NA-bd_OB-fold"/>
</dbReference>
<keyword evidence="6" id="KW-1185">Reference proteome</keyword>
<dbReference type="SUPFAM" id="SSF50249">
    <property type="entry name" value="Nucleic acid-binding proteins"/>
    <property type="match status" value="1"/>
</dbReference>
<dbReference type="GO" id="GO:0006412">
    <property type="term" value="P:translation"/>
    <property type="evidence" value="ECO:0007669"/>
    <property type="project" value="InterPro"/>
</dbReference>
<dbReference type="EMBL" id="KV745200">
    <property type="protein sequence ID" value="OCK76558.1"/>
    <property type="molecule type" value="Genomic_DNA"/>
</dbReference>
<evidence type="ECO:0000256" key="4">
    <source>
        <dbReference type="SAM" id="MobiDB-lite"/>
    </source>
</evidence>
<dbReference type="GO" id="GO:0005840">
    <property type="term" value="C:ribosome"/>
    <property type="evidence" value="ECO:0007669"/>
    <property type="project" value="UniProtKB-KW"/>
</dbReference>
<feature type="region of interest" description="Disordered" evidence="4">
    <location>
        <begin position="112"/>
        <end position="139"/>
    </location>
</feature>
<feature type="region of interest" description="Disordered" evidence="4">
    <location>
        <begin position="153"/>
        <end position="184"/>
    </location>
</feature>
<proteinExistence type="inferred from homology"/>
<accession>A0A8E2E3K3</accession>
<evidence type="ECO:0000313" key="5">
    <source>
        <dbReference type="EMBL" id="OCK76558.1"/>
    </source>
</evidence>
<dbReference type="Gene3D" id="2.40.50.140">
    <property type="entry name" value="Nucleic acid-binding proteins"/>
    <property type="match status" value="1"/>
</dbReference>
<dbReference type="OrthoDB" id="274752at2759"/>
<evidence type="ECO:0000256" key="2">
    <source>
        <dbReference type="ARBA" id="ARBA00022980"/>
    </source>
</evidence>
<keyword evidence="2" id="KW-0689">Ribosomal protein</keyword>